<reference evidence="1" key="1">
    <citation type="submission" date="2014-09" db="EMBL/GenBank/DDBJ databases">
        <authorList>
            <person name="Magalhaes I.L.F."/>
            <person name="Oliveira U."/>
            <person name="Santos F.R."/>
            <person name="Vidigal T.H.D.A."/>
            <person name="Brescovit A.D."/>
            <person name="Santos A.J."/>
        </authorList>
    </citation>
    <scope>NUCLEOTIDE SEQUENCE</scope>
    <source>
        <tissue evidence="1">Shoot tissue taken approximately 20 cm above the soil surface</tissue>
    </source>
</reference>
<protein>
    <submittedName>
        <fullName evidence="1">Uncharacterized protein</fullName>
    </submittedName>
</protein>
<sequence length="58" mass="6753">MTLSSMVLDQTSQNYLQQWRMRAPFGVWQMPPHSRSYCCGRFRPVLSTVGFSRVATRV</sequence>
<evidence type="ECO:0000313" key="1">
    <source>
        <dbReference type="EMBL" id="JAD24572.1"/>
    </source>
</evidence>
<organism evidence="1">
    <name type="scientific">Arundo donax</name>
    <name type="common">Giant reed</name>
    <name type="synonym">Donax arundinaceus</name>
    <dbReference type="NCBI Taxonomy" id="35708"/>
    <lineage>
        <taxon>Eukaryota</taxon>
        <taxon>Viridiplantae</taxon>
        <taxon>Streptophyta</taxon>
        <taxon>Embryophyta</taxon>
        <taxon>Tracheophyta</taxon>
        <taxon>Spermatophyta</taxon>
        <taxon>Magnoliopsida</taxon>
        <taxon>Liliopsida</taxon>
        <taxon>Poales</taxon>
        <taxon>Poaceae</taxon>
        <taxon>PACMAD clade</taxon>
        <taxon>Arundinoideae</taxon>
        <taxon>Arundineae</taxon>
        <taxon>Arundo</taxon>
    </lineage>
</organism>
<name>A0A0A8YP27_ARUDO</name>
<dbReference type="AlphaFoldDB" id="A0A0A8YP27"/>
<dbReference type="EMBL" id="GBRH01273323">
    <property type="protein sequence ID" value="JAD24572.1"/>
    <property type="molecule type" value="Transcribed_RNA"/>
</dbReference>
<accession>A0A0A8YP27</accession>
<proteinExistence type="predicted"/>
<reference evidence="1" key="2">
    <citation type="journal article" date="2015" name="Data Brief">
        <title>Shoot transcriptome of the giant reed, Arundo donax.</title>
        <authorList>
            <person name="Barrero R.A."/>
            <person name="Guerrero F.D."/>
            <person name="Moolhuijzen P."/>
            <person name="Goolsby J.A."/>
            <person name="Tidwell J."/>
            <person name="Bellgard S.E."/>
            <person name="Bellgard M.I."/>
        </authorList>
    </citation>
    <scope>NUCLEOTIDE SEQUENCE</scope>
    <source>
        <tissue evidence="1">Shoot tissue taken approximately 20 cm above the soil surface</tissue>
    </source>
</reference>